<dbReference type="RefSeq" id="WP_071644873.1">
    <property type="nucleotide sequence ID" value="NZ_JACSPX010000001.1"/>
</dbReference>
<dbReference type="InterPro" id="IPR021517">
    <property type="entry name" value="DUF3180"/>
</dbReference>
<dbReference type="Pfam" id="PF11377">
    <property type="entry name" value="DUF3180"/>
    <property type="match status" value="1"/>
</dbReference>
<feature type="signal peptide" evidence="2">
    <location>
        <begin position="1"/>
        <end position="22"/>
    </location>
</feature>
<feature type="transmembrane region" description="Helical" evidence="1">
    <location>
        <begin position="80"/>
        <end position="102"/>
    </location>
</feature>
<keyword evidence="1" id="KW-0472">Membrane</keyword>
<keyword evidence="2" id="KW-0732">Signal</keyword>
<gene>
    <name evidence="3" type="ORF">H9633_04100</name>
</gene>
<evidence type="ECO:0000256" key="2">
    <source>
        <dbReference type="SAM" id="SignalP"/>
    </source>
</evidence>
<dbReference type="Proteomes" id="UP000611521">
    <property type="component" value="Unassembled WGS sequence"/>
</dbReference>
<keyword evidence="1" id="KW-1133">Transmembrane helix</keyword>
<feature type="transmembrane region" description="Helical" evidence="1">
    <location>
        <begin position="114"/>
        <end position="134"/>
    </location>
</feature>
<proteinExistence type="predicted"/>
<reference evidence="3 4" key="1">
    <citation type="submission" date="2020-08" db="EMBL/GenBank/DDBJ databases">
        <title>A Genomic Blueprint of the Chicken Gut Microbiome.</title>
        <authorList>
            <person name="Gilroy R."/>
            <person name="Ravi A."/>
            <person name="Getino M."/>
            <person name="Pursley I."/>
            <person name="Horton D.L."/>
            <person name="Alikhan N.-F."/>
            <person name="Baker D."/>
            <person name="Gharbi K."/>
            <person name="Hall N."/>
            <person name="Watson M."/>
            <person name="Adriaenssens E.M."/>
            <person name="Foster-Nyarko E."/>
            <person name="Jarju S."/>
            <person name="Secka A."/>
            <person name="Antonio M."/>
            <person name="Oren A."/>
            <person name="Chaudhuri R."/>
            <person name="La Ragione R.M."/>
            <person name="Hildebrand F."/>
            <person name="Pallen M.J."/>
        </authorList>
    </citation>
    <scope>NUCLEOTIDE SEQUENCE [LARGE SCALE GENOMIC DNA]</scope>
    <source>
        <strain evidence="3 4">Re1</strain>
    </source>
</reference>
<evidence type="ECO:0000313" key="3">
    <source>
        <dbReference type="EMBL" id="MBD8011477.1"/>
    </source>
</evidence>
<evidence type="ECO:0000313" key="4">
    <source>
        <dbReference type="Proteomes" id="UP000611521"/>
    </source>
</evidence>
<name>A0ABR8W390_9MICO</name>
<keyword evidence="1" id="KW-0812">Transmembrane</keyword>
<feature type="transmembrane region" description="Helical" evidence="1">
    <location>
        <begin position="38"/>
        <end position="59"/>
    </location>
</feature>
<sequence>MKRTSAASLLLLALLSTGAGFAFDHMLTVTGRATFTPSGFLPVLLVLIAIAVLLLAVPVRRSTRGGRRIDPFRALRAATLARASSLLGAILAGFGAGLLLYLSTRPVPAPVGSVVAMIALIICAALLVGVALIAEQFCTLPKDPDERQPDEPAS</sequence>
<accession>A0ABR8W390</accession>
<keyword evidence="4" id="KW-1185">Reference proteome</keyword>
<dbReference type="EMBL" id="JACSPX010000001">
    <property type="protein sequence ID" value="MBD8011477.1"/>
    <property type="molecule type" value="Genomic_DNA"/>
</dbReference>
<feature type="chain" id="PRO_5045518723" evidence="2">
    <location>
        <begin position="23"/>
        <end position="154"/>
    </location>
</feature>
<organism evidence="3 4">
    <name type="scientific">Microbacterium commune</name>
    <dbReference type="NCBI Taxonomy" id="2762219"/>
    <lineage>
        <taxon>Bacteria</taxon>
        <taxon>Bacillati</taxon>
        <taxon>Actinomycetota</taxon>
        <taxon>Actinomycetes</taxon>
        <taxon>Micrococcales</taxon>
        <taxon>Microbacteriaceae</taxon>
        <taxon>Microbacterium</taxon>
    </lineage>
</organism>
<evidence type="ECO:0000256" key="1">
    <source>
        <dbReference type="SAM" id="Phobius"/>
    </source>
</evidence>
<comment type="caution">
    <text evidence="3">The sequence shown here is derived from an EMBL/GenBank/DDBJ whole genome shotgun (WGS) entry which is preliminary data.</text>
</comment>
<protein>
    <submittedName>
        <fullName evidence="3">DUF3180 domain-containing protein</fullName>
    </submittedName>
</protein>